<evidence type="ECO:0000256" key="2">
    <source>
        <dbReference type="ARBA" id="ARBA00022723"/>
    </source>
</evidence>
<keyword evidence="1 6" id="KW-0645">Protease</keyword>
<keyword evidence="7" id="KW-0812">Transmembrane</keyword>
<evidence type="ECO:0000256" key="7">
    <source>
        <dbReference type="SAM" id="Phobius"/>
    </source>
</evidence>
<keyword evidence="4 6" id="KW-0862">Zinc</keyword>
<feature type="transmembrane region" description="Helical" evidence="7">
    <location>
        <begin position="67"/>
        <end position="87"/>
    </location>
</feature>
<dbReference type="Pfam" id="PF01435">
    <property type="entry name" value="Peptidase_M48"/>
    <property type="match status" value="1"/>
</dbReference>
<keyword evidence="7" id="KW-0472">Membrane</keyword>
<dbReference type="CDD" id="cd07326">
    <property type="entry name" value="M56_BlaR1_MecR1_like"/>
    <property type="match status" value="1"/>
</dbReference>
<comment type="cofactor">
    <cofactor evidence="6">
        <name>Zn(2+)</name>
        <dbReference type="ChEBI" id="CHEBI:29105"/>
    </cofactor>
    <text evidence="6">Binds 1 zinc ion per subunit.</text>
</comment>
<feature type="domain" description="Peptidase M48" evidence="8">
    <location>
        <begin position="92"/>
        <end position="168"/>
    </location>
</feature>
<keyword evidence="7" id="KW-1133">Transmembrane helix</keyword>
<comment type="similarity">
    <text evidence="6">Belongs to the peptidase M48 family.</text>
</comment>
<evidence type="ECO:0000256" key="5">
    <source>
        <dbReference type="ARBA" id="ARBA00023049"/>
    </source>
</evidence>
<comment type="caution">
    <text evidence="9">The sequence shown here is derived from an EMBL/GenBank/DDBJ whole genome shotgun (WGS) entry which is preliminary data.</text>
</comment>
<dbReference type="InterPro" id="IPR001915">
    <property type="entry name" value="Peptidase_M48"/>
</dbReference>
<reference evidence="9 10" key="1">
    <citation type="submission" date="2021-03" db="EMBL/GenBank/DDBJ databases">
        <authorList>
            <person name="Kanchanasin P."/>
            <person name="Saeng-In P."/>
            <person name="Phongsopitanun W."/>
            <person name="Yuki M."/>
            <person name="Kudo T."/>
            <person name="Ohkuma M."/>
            <person name="Tanasupawat S."/>
        </authorList>
    </citation>
    <scope>NUCLEOTIDE SEQUENCE [LARGE SCALE GENOMIC DNA]</scope>
    <source>
        <strain evidence="9 10">L46</strain>
    </source>
</reference>
<proteinExistence type="inferred from homology"/>
<dbReference type="RefSeq" id="WP_208272297.1">
    <property type="nucleotide sequence ID" value="NZ_BAAAGM010000025.1"/>
</dbReference>
<keyword evidence="5 6" id="KW-0482">Metalloprotease</keyword>
<gene>
    <name evidence="9" type="ORF">J4557_41355</name>
</gene>
<evidence type="ECO:0000256" key="3">
    <source>
        <dbReference type="ARBA" id="ARBA00022801"/>
    </source>
</evidence>
<evidence type="ECO:0000259" key="8">
    <source>
        <dbReference type="Pfam" id="PF01435"/>
    </source>
</evidence>
<feature type="transmembrane region" description="Helical" evidence="7">
    <location>
        <begin position="12"/>
        <end position="36"/>
    </location>
</feature>
<dbReference type="Gene3D" id="3.30.2010.10">
    <property type="entry name" value="Metalloproteases ('zincins'), catalytic domain"/>
    <property type="match status" value="1"/>
</dbReference>
<sequence>MAALLADRLPPAAGVAALTWSAAVAAVAALVSLGAFTVKAAGEVPWVAARFGLSQRTIVQDTAHERWVSWVSVAMLAHAAVATVRVWRRLRRSRELVCEIAELPGLEQVVLIESDEIGAFAVPGRPGRIVVTTGMRAVLDDDQFAVLVAHERAHLEAAHPRSMLTAELAGAVHPALRWVAHRVSYLIERAADERAVGTVGDRRAVARAIGAAALAATRRPVDESSLRLSFARAVRPGEVPRRVAELLTPRRSRYLTWPAIVPLLLAAGSMVWAMEAVRDLCQLLALAGTARP</sequence>
<accession>A0ABS3RCM7</accession>
<evidence type="ECO:0000256" key="4">
    <source>
        <dbReference type="ARBA" id="ARBA00022833"/>
    </source>
</evidence>
<dbReference type="Proteomes" id="UP000666915">
    <property type="component" value="Unassembled WGS sequence"/>
</dbReference>
<keyword evidence="3 6" id="KW-0378">Hydrolase</keyword>
<dbReference type="PANTHER" id="PTHR34978">
    <property type="entry name" value="POSSIBLE SENSOR-TRANSDUCER PROTEIN BLAR"/>
    <property type="match status" value="1"/>
</dbReference>
<dbReference type="EMBL" id="JAGEOK010000039">
    <property type="protein sequence ID" value="MBO2443989.1"/>
    <property type="molecule type" value="Genomic_DNA"/>
</dbReference>
<evidence type="ECO:0000313" key="9">
    <source>
        <dbReference type="EMBL" id="MBO2443989.1"/>
    </source>
</evidence>
<evidence type="ECO:0000313" key="10">
    <source>
        <dbReference type="Proteomes" id="UP000666915"/>
    </source>
</evidence>
<keyword evidence="10" id="KW-1185">Reference proteome</keyword>
<evidence type="ECO:0000256" key="6">
    <source>
        <dbReference type="RuleBase" id="RU003983"/>
    </source>
</evidence>
<dbReference type="InterPro" id="IPR052173">
    <property type="entry name" value="Beta-lactam_resp_regulator"/>
</dbReference>
<evidence type="ECO:0000256" key="1">
    <source>
        <dbReference type="ARBA" id="ARBA00022670"/>
    </source>
</evidence>
<keyword evidence="2" id="KW-0479">Metal-binding</keyword>
<feature type="transmembrane region" description="Helical" evidence="7">
    <location>
        <begin position="254"/>
        <end position="274"/>
    </location>
</feature>
<protein>
    <submittedName>
        <fullName evidence="9">M56 family metallopeptidase</fullName>
    </submittedName>
</protein>
<organism evidence="9 10">
    <name type="scientific">Actinomadura nitritigenes</name>
    <dbReference type="NCBI Taxonomy" id="134602"/>
    <lineage>
        <taxon>Bacteria</taxon>
        <taxon>Bacillati</taxon>
        <taxon>Actinomycetota</taxon>
        <taxon>Actinomycetes</taxon>
        <taxon>Streptosporangiales</taxon>
        <taxon>Thermomonosporaceae</taxon>
        <taxon>Actinomadura</taxon>
    </lineage>
</organism>
<name>A0ABS3RCM7_9ACTN</name>
<dbReference type="PANTHER" id="PTHR34978:SF3">
    <property type="entry name" value="SLR0241 PROTEIN"/>
    <property type="match status" value="1"/>
</dbReference>